<dbReference type="RefSeq" id="WP_209338418.1">
    <property type="nucleotide sequence ID" value="NZ_JAGIQL010000008.1"/>
</dbReference>
<keyword evidence="2" id="KW-0812">Transmembrane</keyword>
<dbReference type="AlphaFoldDB" id="A0A940M8B6"/>
<keyword evidence="4" id="KW-1185">Reference proteome</keyword>
<sequence>MPENTTTVAGAAQTGTGDAAPPSAVGHVRETEVCGIRAFLAAPAATDATATDAAATDAAAPSEGREVSAGLAFRVGTVDETYATHGISHLVEHLALHRQGMTEAHYNGATTSTATVFHVSGTEEEVVAYLNGVCASLRDLPLDRLETEREILRTEASGRSDGPNHALPLWRYGAQGYGLASYTELGSWHLDADAVRDWARTRFTRGNAVLWFTSDTVPGTLDLALPDGEFLPTPAATSALPVTPACVHGGDGVVVADGVVRRSVAATVFADVLGRALYTDLRRTGGYSYTATAAYAPRDAEYATITAYADALPKKQDAVVGGFVDALARLRAGHVEQSELDSVRAKRLKAAESQTREPDALVVSRAMNALTGHESLPPAQWRTELEALTVEDVRDVARAWYATSLLQAPGRGADWAGFTEAPQFSAPESAVTGTRHRSIEDAEWTLVIGDDGVGCNGPGDRVTTVRYADCAAVVAYPDGGRLLTGLDGFRVAVEPTMFANVTQSRIALIDRSVPPAAVVRMPKRDPERIPKPDVPAAASTAATPAGAATAAGARPARRSRRRLAALVVTRILALFLAVFAGLLTLAELTTPDKDYVALVIAWVLAIGAVLLARRLMRPSRRAGGRTRGRAAKS</sequence>
<keyword evidence="2" id="KW-1133">Transmembrane helix</keyword>
<dbReference type="GO" id="GO:0046872">
    <property type="term" value="F:metal ion binding"/>
    <property type="evidence" value="ECO:0007669"/>
    <property type="project" value="InterPro"/>
</dbReference>
<feature type="compositionally biased region" description="Low complexity" evidence="1">
    <location>
        <begin position="1"/>
        <end position="20"/>
    </location>
</feature>
<organism evidence="3 4">
    <name type="scientific">Streptomyces montanisoli</name>
    <dbReference type="NCBI Taxonomy" id="2798581"/>
    <lineage>
        <taxon>Bacteria</taxon>
        <taxon>Bacillati</taxon>
        <taxon>Actinomycetota</taxon>
        <taxon>Actinomycetes</taxon>
        <taxon>Kitasatosporales</taxon>
        <taxon>Streptomycetaceae</taxon>
        <taxon>Streptomyces</taxon>
    </lineage>
</organism>
<name>A0A940M8B6_9ACTN</name>
<feature type="region of interest" description="Disordered" evidence="1">
    <location>
        <begin position="1"/>
        <end position="26"/>
    </location>
</feature>
<accession>A0A940M8B6</accession>
<dbReference type="Proteomes" id="UP000670475">
    <property type="component" value="Unassembled WGS sequence"/>
</dbReference>
<dbReference type="SUPFAM" id="SSF63411">
    <property type="entry name" value="LuxS/MPP-like metallohydrolase"/>
    <property type="match status" value="2"/>
</dbReference>
<dbReference type="EMBL" id="JAGIQL010000008">
    <property type="protein sequence ID" value="MBP0456634.1"/>
    <property type="molecule type" value="Genomic_DNA"/>
</dbReference>
<dbReference type="InterPro" id="IPR011249">
    <property type="entry name" value="Metalloenz_LuxS/M16"/>
</dbReference>
<reference evidence="3" key="1">
    <citation type="submission" date="2021-03" db="EMBL/GenBank/DDBJ databases">
        <title>Whole genome sequence of Streptomyces bomunensis MMS17-BM035.</title>
        <authorList>
            <person name="Lee J.H."/>
        </authorList>
    </citation>
    <scope>NUCLEOTIDE SEQUENCE</scope>
    <source>
        <strain evidence="3">MMS17-BM035</strain>
    </source>
</reference>
<proteinExistence type="predicted"/>
<feature type="transmembrane region" description="Helical" evidence="2">
    <location>
        <begin position="595"/>
        <end position="612"/>
    </location>
</feature>
<feature type="region of interest" description="Disordered" evidence="1">
    <location>
        <begin position="523"/>
        <end position="554"/>
    </location>
</feature>
<evidence type="ECO:0000313" key="3">
    <source>
        <dbReference type="EMBL" id="MBP0456634.1"/>
    </source>
</evidence>
<evidence type="ECO:0000256" key="2">
    <source>
        <dbReference type="SAM" id="Phobius"/>
    </source>
</evidence>
<gene>
    <name evidence="3" type="ORF">JFN87_03835</name>
</gene>
<keyword evidence="2" id="KW-0472">Membrane</keyword>
<comment type="caution">
    <text evidence="3">The sequence shown here is derived from an EMBL/GenBank/DDBJ whole genome shotgun (WGS) entry which is preliminary data.</text>
</comment>
<feature type="compositionally biased region" description="Low complexity" evidence="1">
    <location>
        <begin position="536"/>
        <end position="554"/>
    </location>
</feature>
<protein>
    <submittedName>
        <fullName evidence="3">Insulinase family protein</fullName>
    </submittedName>
</protein>
<evidence type="ECO:0000313" key="4">
    <source>
        <dbReference type="Proteomes" id="UP000670475"/>
    </source>
</evidence>
<dbReference type="Gene3D" id="3.30.830.10">
    <property type="entry name" value="Metalloenzyme, LuxS/M16 peptidase-like"/>
    <property type="match status" value="2"/>
</dbReference>
<evidence type="ECO:0000256" key="1">
    <source>
        <dbReference type="SAM" id="MobiDB-lite"/>
    </source>
</evidence>
<feature type="transmembrane region" description="Helical" evidence="2">
    <location>
        <begin position="563"/>
        <end position="583"/>
    </location>
</feature>